<protein>
    <submittedName>
        <fullName evidence="2">Uncharacterized protein</fullName>
    </submittedName>
</protein>
<keyword evidence="1" id="KW-0472">Membrane</keyword>
<organism evidence="2 3">
    <name type="scientific">Glaesserella parasuis</name>
    <name type="common">Haemophilus parasuis</name>
    <dbReference type="NCBI Taxonomy" id="738"/>
    <lineage>
        <taxon>Bacteria</taxon>
        <taxon>Pseudomonadati</taxon>
        <taxon>Pseudomonadota</taxon>
        <taxon>Gammaproteobacteria</taxon>
        <taxon>Pasteurellales</taxon>
        <taxon>Pasteurellaceae</taxon>
        <taxon>Glaesserella</taxon>
    </lineage>
</organism>
<sequence>MKKLAIYAAFCILGTIGFYLMTGIYIGFKADFLDVFIDIFPKLVLISAINFFIRGR</sequence>
<feature type="transmembrane region" description="Helical" evidence="1">
    <location>
        <begin position="7"/>
        <end position="26"/>
    </location>
</feature>
<proteinExistence type="predicted"/>
<dbReference type="AlphaFoldDB" id="A0AA42EF14"/>
<dbReference type="Proteomes" id="UP001148834">
    <property type="component" value="Unassembled WGS sequence"/>
</dbReference>
<gene>
    <name evidence="2" type="ORF">N5925_11195</name>
</gene>
<accession>A0AA42EF14</accession>
<dbReference type="RefSeq" id="WP_158661299.1">
    <property type="nucleotide sequence ID" value="NZ_JARUSC010000075.1"/>
</dbReference>
<name>A0AA42EF14_GLAPU</name>
<evidence type="ECO:0000256" key="1">
    <source>
        <dbReference type="SAM" id="Phobius"/>
    </source>
</evidence>
<feature type="transmembrane region" description="Helical" evidence="1">
    <location>
        <begin position="32"/>
        <end position="53"/>
    </location>
</feature>
<dbReference type="EMBL" id="JAODIR010000097">
    <property type="protein sequence ID" value="MDD2169121.1"/>
    <property type="molecule type" value="Genomic_DNA"/>
</dbReference>
<evidence type="ECO:0000313" key="2">
    <source>
        <dbReference type="EMBL" id="MDD2169121.1"/>
    </source>
</evidence>
<evidence type="ECO:0000313" key="3">
    <source>
        <dbReference type="Proteomes" id="UP001148834"/>
    </source>
</evidence>
<keyword evidence="1" id="KW-0812">Transmembrane</keyword>
<comment type="caution">
    <text evidence="2">The sequence shown here is derived from an EMBL/GenBank/DDBJ whole genome shotgun (WGS) entry which is preliminary data.</text>
</comment>
<keyword evidence="1" id="KW-1133">Transmembrane helix</keyword>
<reference evidence="2" key="1">
    <citation type="submission" date="2022-09" db="EMBL/GenBank/DDBJ databases">
        <title>Molecular characterization of Glaesserella parasuis strains circulating in commercial swine farms using whole-genome sequencing.</title>
        <authorList>
            <person name="Mugabi R."/>
            <person name="Clavijo M."/>
            <person name="Li G."/>
        </authorList>
    </citation>
    <scope>NUCLEOTIDE SEQUENCE</scope>
    <source>
        <strain evidence="2">0435-53</strain>
    </source>
</reference>